<evidence type="ECO:0000313" key="2">
    <source>
        <dbReference type="Proteomes" id="UP000240010"/>
    </source>
</evidence>
<gene>
    <name evidence="1" type="ORF">B0F87_10914</name>
</gene>
<comment type="caution">
    <text evidence="1">The sequence shown here is derived from an EMBL/GenBank/DDBJ whole genome shotgun (WGS) entry which is preliminary data.</text>
</comment>
<dbReference type="PROSITE" id="PS51257">
    <property type="entry name" value="PROKAR_LIPOPROTEIN"/>
    <property type="match status" value="1"/>
</dbReference>
<organism evidence="1 2">
    <name type="scientific">Methylobacter tundripaludum</name>
    <dbReference type="NCBI Taxonomy" id="173365"/>
    <lineage>
        <taxon>Bacteria</taxon>
        <taxon>Pseudomonadati</taxon>
        <taxon>Pseudomonadota</taxon>
        <taxon>Gammaproteobacteria</taxon>
        <taxon>Methylococcales</taxon>
        <taxon>Methylococcaceae</taxon>
        <taxon>Methylobacter</taxon>
    </lineage>
</organism>
<proteinExistence type="predicted"/>
<reference evidence="1 2" key="1">
    <citation type="submission" date="2018-02" db="EMBL/GenBank/DDBJ databases">
        <title>Subsurface microbial communities from deep shales in Ohio and West Virginia, USA.</title>
        <authorList>
            <person name="Wrighton K."/>
        </authorList>
    </citation>
    <scope>NUCLEOTIDE SEQUENCE [LARGE SCALE GENOMIC DNA]</scope>
    <source>
        <strain evidence="1 2">OWC-DMM</strain>
    </source>
</reference>
<accession>A0A2S6HA47</accession>
<protein>
    <recommendedName>
        <fullName evidence="3">Flagellar biosynthesis protein</fullName>
    </recommendedName>
</protein>
<dbReference type="Proteomes" id="UP000240010">
    <property type="component" value="Unassembled WGS sequence"/>
</dbReference>
<dbReference type="RefSeq" id="WP_104429744.1">
    <property type="nucleotide sequence ID" value="NZ_PTIZ01000009.1"/>
</dbReference>
<sequence>MGSKFNLSIVAIFISVLFLSGCATSRSVIDVPIPVSGEISKSNGKEIYINLVTDKRLFEIKPPEPSTPSLDSSEEQGDKIKLRAIARKRNTYGMGLGDILLPEGKTVNLLIDAALRQAFIESGYKVINSKEQITNNTYILDAQINKFWSWMNPGFWGITLSTEISTDIAIKDNSTIDNKIINVKASDTFQTGSEDNWLEVMQSALKAYKTELKLKLK</sequence>
<dbReference type="AlphaFoldDB" id="A0A2S6HA47"/>
<evidence type="ECO:0008006" key="3">
    <source>
        <dbReference type="Google" id="ProtNLM"/>
    </source>
</evidence>
<evidence type="ECO:0000313" key="1">
    <source>
        <dbReference type="EMBL" id="PPK74372.1"/>
    </source>
</evidence>
<name>A0A2S6HA47_9GAMM</name>
<dbReference type="EMBL" id="PTIZ01000009">
    <property type="protein sequence ID" value="PPK74372.1"/>
    <property type="molecule type" value="Genomic_DNA"/>
</dbReference>